<comment type="similarity">
    <text evidence="8">Belongs to the glycosyltransferase 2 family. GtrB subfamily.</text>
</comment>
<keyword evidence="6" id="KW-1133">Transmembrane helix</keyword>
<dbReference type="CDD" id="cd04187">
    <property type="entry name" value="DPM1_like_bac"/>
    <property type="match status" value="1"/>
</dbReference>
<evidence type="ECO:0000256" key="2">
    <source>
        <dbReference type="ARBA" id="ARBA00022475"/>
    </source>
</evidence>
<keyword evidence="7" id="KW-0472">Membrane</keyword>
<organism evidence="10 11">
    <name type="scientific">Xanthomonas axonopodis pv. vasculorum</name>
    <dbReference type="NCBI Taxonomy" id="325777"/>
    <lineage>
        <taxon>Bacteria</taxon>
        <taxon>Pseudomonadati</taxon>
        <taxon>Pseudomonadota</taxon>
        <taxon>Gammaproteobacteria</taxon>
        <taxon>Lysobacterales</taxon>
        <taxon>Lysobacteraceae</taxon>
        <taxon>Xanthomonas</taxon>
    </lineage>
</organism>
<keyword evidence="3" id="KW-0328">Glycosyltransferase</keyword>
<dbReference type="GO" id="GO:0005886">
    <property type="term" value="C:plasma membrane"/>
    <property type="evidence" value="ECO:0007669"/>
    <property type="project" value="UniProtKB-SubCell"/>
</dbReference>
<dbReference type="SUPFAM" id="SSF53448">
    <property type="entry name" value="Nucleotide-diphospho-sugar transferases"/>
    <property type="match status" value="1"/>
</dbReference>
<evidence type="ECO:0000259" key="9">
    <source>
        <dbReference type="Pfam" id="PF00535"/>
    </source>
</evidence>
<dbReference type="FunFam" id="3.90.550.10:FF:000079">
    <property type="entry name" value="Probable glycosyl transferase"/>
    <property type="match status" value="1"/>
</dbReference>
<evidence type="ECO:0000313" key="10">
    <source>
        <dbReference type="EMBL" id="KGE51580.1"/>
    </source>
</evidence>
<dbReference type="PANTHER" id="PTHR48090">
    <property type="entry name" value="UNDECAPRENYL-PHOSPHATE 4-DEOXY-4-FORMAMIDO-L-ARABINOSE TRANSFERASE-RELATED"/>
    <property type="match status" value="1"/>
</dbReference>
<dbReference type="InterPro" id="IPR001173">
    <property type="entry name" value="Glyco_trans_2-like"/>
</dbReference>
<dbReference type="InterPro" id="IPR029044">
    <property type="entry name" value="Nucleotide-diphossugar_trans"/>
</dbReference>
<feature type="domain" description="Glycosyltransferase 2-like" evidence="9">
    <location>
        <begin position="17"/>
        <end position="177"/>
    </location>
</feature>
<dbReference type="GeneID" id="58002399"/>
<evidence type="ECO:0000256" key="4">
    <source>
        <dbReference type="ARBA" id="ARBA00022679"/>
    </source>
</evidence>
<name>A0A098PX07_9XANT</name>
<evidence type="ECO:0000256" key="8">
    <source>
        <dbReference type="ARBA" id="ARBA00038152"/>
    </source>
</evidence>
<comment type="caution">
    <text evidence="10">The sequence shown here is derived from an EMBL/GenBank/DDBJ whole genome shotgun (WGS) entry which is preliminary data.</text>
</comment>
<evidence type="ECO:0000256" key="5">
    <source>
        <dbReference type="ARBA" id="ARBA00022692"/>
    </source>
</evidence>
<proteinExistence type="inferred from homology"/>
<gene>
    <name evidence="10" type="ORF">GW15_0213760</name>
</gene>
<evidence type="ECO:0000313" key="11">
    <source>
        <dbReference type="Proteomes" id="UP000028012"/>
    </source>
</evidence>
<keyword evidence="4 10" id="KW-0808">Transferase</keyword>
<dbReference type="RefSeq" id="WP_042823281.1">
    <property type="nucleotide sequence ID" value="NZ_CP053649.1"/>
</dbReference>
<evidence type="ECO:0000256" key="1">
    <source>
        <dbReference type="ARBA" id="ARBA00004651"/>
    </source>
</evidence>
<dbReference type="STRING" id="325777.GW15_0213760"/>
<dbReference type="InterPro" id="IPR050256">
    <property type="entry name" value="Glycosyltransferase_2"/>
</dbReference>
<keyword evidence="2" id="KW-1003">Cell membrane</keyword>
<dbReference type="eggNOG" id="COG0463">
    <property type="taxonomic scope" value="Bacteria"/>
</dbReference>
<dbReference type="HOGENOM" id="CLU_033536_0_1_6"/>
<dbReference type="PANTHER" id="PTHR48090:SF1">
    <property type="entry name" value="PROPHAGE BACTOPRENOL GLUCOSYL TRANSFERASE HOMOLOG"/>
    <property type="match status" value="1"/>
</dbReference>
<dbReference type="AlphaFoldDB" id="A0A098PX07"/>
<dbReference type="Proteomes" id="UP000028012">
    <property type="component" value="Unassembled WGS sequence"/>
</dbReference>
<dbReference type="Pfam" id="PF00535">
    <property type="entry name" value="Glycos_transf_2"/>
    <property type="match status" value="1"/>
</dbReference>
<dbReference type="Gene3D" id="3.90.550.10">
    <property type="entry name" value="Spore Coat Polysaccharide Biosynthesis Protein SpsA, Chain A"/>
    <property type="match status" value="1"/>
</dbReference>
<keyword evidence="5" id="KW-0812">Transmembrane</keyword>
<accession>A0A098PX07</accession>
<dbReference type="EMBL" id="JPHD02000092">
    <property type="protein sequence ID" value="KGE51580.1"/>
    <property type="molecule type" value="Genomic_DNA"/>
</dbReference>
<sequence>MSMIENAQLPPAPERLTVLIAAFNEETSIPLLHPRLCAVLAQLDGLQTHVLYVDDGSTDGTWEVLHALTEVDAQVSAVRLSRNFGKEVAISAGLDHVLPGAVVLLDADGQDPPELIPEFVALWRGGYDNIFGTRVIREGESWLKRSAAHAFYRVIRRLSRTPIPADTGDFRLLSPRVVHALQQLRERHRFMKGLFGWVGFRQVSLPYRREPRLSGHSKFTVWRLWNFALDGITSFSTVPLRAATYLGLLTAVLAFLFGAWVVIKAALMGDPVAGWPTLMSVILFLGGVQLIALGLIGEYLGRLYDEAKQRPLYLVDTHRGAVAVGCDHHTKRGAGHADRTTAVGDQAG</sequence>
<evidence type="ECO:0000256" key="7">
    <source>
        <dbReference type="ARBA" id="ARBA00023136"/>
    </source>
</evidence>
<evidence type="ECO:0000256" key="6">
    <source>
        <dbReference type="ARBA" id="ARBA00022989"/>
    </source>
</evidence>
<comment type="subcellular location">
    <subcellularLocation>
        <location evidence="1">Cell membrane</location>
        <topology evidence="1">Multi-pass membrane protein</topology>
    </subcellularLocation>
</comment>
<reference evidence="10 11" key="1">
    <citation type="submission" date="2014-09" db="EMBL/GenBank/DDBJ databases">
        <title>A draft genome sequence for Xanthomonas axonopodis pv. vasculorum NCPPB 900.</title>
        <authorList>
            <person name="Harrison J."/>
            <person name="Studholme D.J."/>
        </authorList>
    </citation>
    <scope>NUCLEOTIDE SEQUENCE [LARGE SCALE GENOMIC DNA]</scope>
    <source>
        <strain evidence="10 11">NCPPB 900</strain>
    </source>
</reference>
<dbReference type="GO" id="GO:0016757">
    <property type="term" value="F:glycosyltransferase activity"/>
    <property type="evidence" value="ECO:0007669"/>
    <property type="project" value="UniProtKB-KW"/>
</dbReference>
<evidence type="ECO:0000256" key="3">
    <source>
        <dbReference type="ARBA" id="ARBA00022676"/>
    </source>
</evidence>
<protein>
    <submittedName>
        <fullName evidence="10">Glycosyl transferase family 2</fullName>
    </submittedName>
</protein>